<dbReference type="Proteomes" id="UP000611629">
    <property type="component" value="Unassembled WGS sequence"/>
</dbReference>
<sequence length="146" mass="15898">MKLKKIGAIALVSALIFGSVGVNDVYAIEQQEHLLVNTNQQIITPFWSQIDIISPYISSSGYVLYPEVYIEAKSTSASISGTMYLQKYSSGSWVNVTSWSLNGTGNVFLSKSYSGTSNTMYRTKVVVTVNGETAEAVSGACEILRY</sequence>
<evidence type="ECO:0000313" key="3">
    <source>
        <dbReference type="Proteomes" id="UP000611629"/>
    </source>
</evidence>
<organism evidence="2 3">
    <name type="scientific">Sedimentibacter hydroxybenzoicus DSM 7310</name>
    <dbReference type="NCBI Taxonomy" id="1123245"/>
    <lineage>
        <taxon>Bacteria</taxon>
        <taxon>Bacillati</taxon>
        <taxon>Bacillota</taxon>
        <taxon>Tissierellia</taxon>
        <taxon>Sedimentibacter</taxon>
    </lineage>
</organism>
<gene>
    <name evidence="2" type="ORF">HZF24_18560</name>
</gene>
<feature type="signal peptide" evidence="1">
    <location>
        <begin position="1"/>
        <end position="22"/>
    </location>
</feature>
<evidence type="ECO:0000313" key="2">
    <source>
        <dbReference type="EMBL" id="NYB76151.1"/>
    </source>
</evidence>
<name>A0A974BNC8_SEDHY</name>
<comment type="caution">
    <text evidence="2">The sequence shown here is derived from an EMBL/GenBank/DDBJ whole genome shotgun (WGS) entry which is preliminary data.</text>
</comment>
<keyword evidence="3" id="KW-1185">Reference proteome</keyword>
<keyword evidence="1" id="KW-0732">Signal</keyword>
<protein>
    <submittedName>
        <fullName evidence="2">Uncharacterized protein</fullName>
    </submittedName>
</protein>
<accession>A0A974BNC8</accession>
<dbReference type="AlphaFoldDB" id="A0A974BNC8"/>
<dbReference type="RefSeq" id="WP_179239870.1">
    <property type="nucleotide sequence ID" value="NZ_JACBNQ010000051.1"/>
</dbReference>
<proteinExistence type="predicted"/>
<dbReference type="EMBL" id="JACBNQ010000051">
    <property type="protein sequence ID" value="NYB76151.1"/>
    <property type="molecule type" value="Genomic_DNA"/>
</dbReference>
<reference evidence="2" key="1">
    <citation type="submission" date="2020-07" db="EMBL/GenBank/DDBJ databases">
        <title>Genomic analysis of a strain of Sedimentibacter Hydroxybenzoicus DSM7310.</title>
        <authorList>
            <person name="Ma S."/>
        </authorList>
    </citation>
    <scope>NUCLEOTIDE SEQUENCE</scope>
    <source>
        <strain evidence="2">DSM 7310</strain>
    </source>
</reference>
<evidence type="ECO:0000256" key="1">
    <source>
        <dbReference type="SAM" id="SignalP"/>
    </source>
</evidence>
<feature type="chain" id="PRO_5039103823" evidence="1">
    <location>
        <begin position="23"/>
        <end position="146"/>
    </location>
</feature>